<feature type="region of interest" description="Disordered" evidence="1">
    <location>
        <begin position="1"/>
        <end position="48"/>
    </location>
</feature>
<organism evidence="2 3">
    <name type="scientific">Schizophyllum amplum</name>
    <dbReference type="NCBI Taxonomy" id="97359"/>
    <lineage>
        <taxon>Eukaryota</taxon>
        <taxon>Fungi</taxon>
        <taxon>Dikarya</taxon>
        <taxon>Basidiomycota</taxon>
        <taxon>Agaricomycotina</taxon>
        <taxon>Agaricomycetes</taxon>
        <taxon>Agaricomycetidae</taxon>
        <taxon>Agaricales</taxon>
        <taxon>Schizophyllaceae</taxon>
        <taxon>Schizophyllum</taxon>
    </lineage>
</organism>
<gene>
    <name evidence="2" type="ORF">BD626DRAFT_636264</name>
</gene>
<protein>
    <submittedName>
        <fullName evidence="2">Uncharacterized protein</fullName>
    </submittedName>
</protein>
<dbReference type="AlphaFoldDB" id="A0A550BTQ8"/>
<dbReference type="STRING" id="97359.A0A550BTQ8"/>
<evidence type="ECO:0000313" key="2">
    <source>
        <dbReference type="EMBL" id="TRM55929.1"/>
    </source>
</evidence>
<comment type="caution">
    <text evidence="2">The sequence shown here is derived from an EMBL/GenBank/DDBJ whole genome shotgun (WGS) entry which is preliminary data.</text>
</comment>
<dbReference type="OrthoDB" id="2634326at2759"/>
<name>A0A550BTQ8_9AGAR</name>
<evidence type="ECO:0000256" key="1">
    <source>
        <dbReference type="SAM" id="MobiDB-lite"/>
    </source>
</evidence>
<dbReference type="EMBL" id="VDMD01000088">
    <property type="protein sequence ID" value="TRM55929.1"/>
    <property type="molecule type" value="Genomic_DNA"/>
</dbReference>
<dbReference type="Proteomes" id="UP000320762">
    <property type="component" value="Unassembled WGS sequence"/>
</dbReference>
<feature type="compositionally biased region" description="Low complexity" evidence="1">
    <location>
        <begin position="526"/>
        <end position="557"/>
    </location>
</feature>
<feature type="compositionally biased region" description="Basic and acidic residues" evidence="1">
    <location>
        <begin position="976"/>
        <end position="994"/>
    </location>
</feature>
<evidence type="ECO:0000313" key="3">
    <source>
        <dbReference type="Proteomes" id="UP000320762"/>
    </source>
</evidence>
<keyword evidence="3" id="KW-1185">Reference proteome</keyword>
<accession>A0A550BTQ8</accession>
<reference evidence="2 3" key="1">
    <citation type="journal article" date="2019" name="New Phytol.">
        <title>Comparative genomics reveals unique wood-decay strategies and fruiting body development in the Schizophyllaceae.</title>
        <authorList>
            <person name="Almasi E."/>
            <person name="Sahu N."/>
            <person name="Krizsan K."/>
            <person name="Balint B."/>
            <person name="Kovacs G.M."/>
            <person name="Kiss B."/>
            <person name="Cseklye J."/>
            <person name="Drula E."/>
            <person name="Henrissat B."/>
            <person name="Nagy I."/>
            <person name="Chovatia M."/>
            <person name="Adam C."/>
            <person name="LaButti K."/>
            <person name="Lipzen A."/>
            <person name="Riley R."/>
            <person name="Grigoriev I.V."/>
            <person name="Nagy L.G."/>
        </authorList>
    </citation>
    <scope>NUCLEOTIDE SEQUENCE [LARGE SCALE GENOMIC DNA]</scope>
    <source>
        <strain evidence="2 3">NL-1724</strain>
    </source>
</reference>
<sequence>MMTARTRWRESEEAMSESTVQHLPPRTPASGSTASKRRGAPTPASPLEVNYKRARLEEGDYGGPECMTLEEHAVPRVLYWDRERDAETEYLRCIVEHNPPAIALNPAPVVDAFRNAPQPSEAAFDFRIAGFFPSGRYIAMTPNAGYIPCIADADDSTHRLRQRIDGCFGAEDMTRVPTYYLPGFAPHLACIPRKPLSRANPTRIMWENPEGWFEDVLGQLEGSTGQVILKESTALHLTQLVKPLRKKTNDYLAYCRANNLPPMAWARGLEMSLFHVVGCMTSIGMSTKRAFFMAREAQRLWLELKGMMTFVYEVQPILTGVADPPAVYSVRWVLGRSQRALRMSRSFTEPEQILSEEKRGVPHVRLLRSMRTPEQMAETGRHPDNLPYIFQGCPTDPYRLKQMHRYGTLRIAVNTPFADDLSVVDNRDPLAFHGAARPAYGVSVERPLEYLQPQAAYITADLDRAPPRESTDAVFSLPRMDVEDSDAGYLQDSLADVPFASPEPDGGSSLSSVRAAPVLGYASTSGTAWASTSGTAGASTSGTALVSTSSTASTPSTAAPPPSPLSALPSRASDSGAPPTSAVGSTANAGQGHWGRTGERLYRGPVGVHRVRYAPQARHPEHDLPKPPIAWELEIDSIQPNWFTEQKQGDEHRAFPKPGLITGPKTNEKCARYLQAWIILEAGVLNNARRAPLDEDSFAGQGLASQPPPVAAPAAAPAADLTVAAAACPGCRCHPSRCCCHVIAAPPPAADADGDNTPDAHVDGSEQPLKLSTQDWKDILNAHVNLRSQGGNVQRTMEHLRGLFGSDVDFAALEVRLQQPYTVCGELTLPGRLPSSWAMKGALWRLQELGFRKDLLDLDRRVRTIVITPAEEVWRFRNLFHPSTFDSVDVLAVRGYGLEHTGLVDRRWYERFDYVAALSYIMLDWDPPLPTKLRFWQTQGDITQKEAWWLETNIIRFYVRVMWHQFKRRAIPPPRRSWDTSEAGREQLEHARPA</sequence>
<feature type="region of interest" description="Disordered" evidence="1">
    <location>
        <begin position="526"/>
        <end position="601"/>
    </location>
</feature>
<proteinExistence type="predicted"/>
<feature type="region of interest" description="Disordered" evidence="1">
    <location>
        <begin position="973"/>
        <end position="994"/>
    </location>
</feature>